<feature type="transmembrane region" description="Helical" evidence="1">
    <location>
        <begin position="230"/>
        <end position="252"/>
    </location>
</feature>
<dbReference type="KEGG" id="rsin:B6N60_00969"/>
<organism evidence="2 3">
    <name type="scientific">Richelia sinica FACHB-800</name>
    <dbReference type="NCBI Taxonomy" id="1357546"/>
    <lineage>
        <taxon>Bacteria</taxon>
        <taxon>Bacillati</taxon>
        <taxon>Cyanobacteriota</taxon>
        <taxon>Cyanophyceae</taxon>
        <taxon>Nostocales</taxon>
        <taxon>Nostocaceae</taxon>
        <taxon>Richelia</taxon>
    </lineage>
</organism>
<dbReference type="Proteomes" id="UP000683511">
    <property type="component" value="Chromosome"/>
</dbReference>
<feature type="transmembrane region" description="Helical" evidence="1">
    <location>
        <begin position="451"/>
        <end position="473"/>
    </location>
</feature>
<feature type="transmembrane region" description="Helical" evidence="1">
    <location>
        <begin position="485"/>
        <end position="509"/>
    </location>
</feature>
<evidence type="ECO:0000313" key="3">
    <source>
        <dbReference type="Proteomes" id="UP000683511"/>
    </source>
</evidence>
<keyword evidence="1" id="KW-1133">Transmembrane helix</keyword>
<feature type="transmembrane region" description="Helical" evidence="1">
    <location>
        <begin position="145"/>
        <end position="167"/>
    </location>
</feature>
<dbReference type="EMBL" id="CP021056">
    <property type="protein sequence ID" value="QXE22287.1"/>
    <property type="molecule type" value="Genomic_DNA"/>
</dbReference>
<dbReference type="RefSeq" id="WP_190604195.1">
    <property type="nucleotide sequence ID" value="NZ_CP021056.1"/>
</dbReference>
<feature type="transmembrane region" description="Helical" evidence="1">
    <location>
        <begin position="197"/>
        <end position="218"/>
    </location>
</feature>
<proteinExistence type="predicted"/>
<feature type="transmembrane region" description="Helical" evidence="1">
    <location>
        <begin position="398"/>
        <end position="416"/>
    </location>
</feature>
<evidence type="ECO:0000256" key="1">
    <source>
        <dbReference type="SAM" id="Phobius"/>
    </source>
</evidence>
<feature type="transmembrane region" description="Helical" evidence="1">
    <location>
        <begin position="331"/>
        <end position="350"/>
    </location>
</feature>
<sequence>MIANFFEKIGSLNPQLFREIKGRFNPFNLIVTIASSLLTQIIVFGYQLREFPSDQLYLRDKYCGLNSFYSQKETFLYTQQNDLQQKISNYKQLKNLSDPSIITQLETQLKQVTTDIDNLRNYMNRNFCPLNEINFSLWWRDHWEYIFLTFTVIFVFTLLVGGTYLLISDLAKEEQRGTLNFIRLSPQSPNTILGGKILGVPSLIYLFFLTILPLHFWAGRSANIASSYILTFYLILAASCLFFFSAAVLFSFASRSFSSFQPWLGSGSVFLFLFITIVSTSSSINYFHHPFNWVRFFSPWDITAYLFPNLFRQENPVEKFQFFYFPIGKNLVTLTLFYLVNYGIFTYIFWQSMIRCFSNNNATFLTKGQSYACMAFIQVMFLGLSMQKSSDSYYSDTMALLLIVNYCIIVALMFILSHPRQTIIDWARYKHQNQRQVSVLDDLVWGEKSPALVAIAVNVLIACVPIVCLFVFSDPELLKYESLSKFTLMIFVSLCLMMIYATITQLTLLMKNQKRYVWSVGIVSSIIFLPGIMLTMLGFYPEKYSIVWLFSSFPWAGIQYASTGWMFTAMLFDFTVLALLNIQLNKQVKRLGESATKALLAGR</sequence>
<gene>
    <name evidence="2" type="ORF">B6N60_00969</name>
</gene>
<feature type="transmembrane region" description="Helical" evidence="1">
    <location>
        <begin position="560"/>
        <end position="580"/>
    </location>
</feature>
<feature type="transmembrane region" description="Helical" evidence="1">
    <location>
        <begin position="516"/>
        <end position="540"/>
    </location>
</feature>
<keyword evidence="3" id="KW-1185">Reference proteome</keyword>
<dbReference type="AlphaFoldDB" id="A0A975Y3N7"/>
<accession>A0A975Y3N7</accession>
<keyword evidence="1" id="KW-0472">Membrane</keyword>
<evidence type="ECO:0000313" key="2">
    <source>
        <dbReference type="EMBL" id="QXE22287.1"/>
    </source>
</evidence>
<feature type="transmembrane region" description="Helical" evidence="1">
    <location>
        <begin position="27"/>
        <end position="48"/>
    </location>
</feature>
<feature type="transmembrane region" description="Helical" evidence="1">
    <location>
        <begin position="264"/>
        <end position="287"/>
    </location>
</feature>
<keyword evidence="1" id="KW-0812">Transmembrane</keyword>
<name>A0A975Y3N7_9NOST</name>
<protein>
    <submittedName>
        <fullName evidence="2">Uncharacterized protein</fullName>
    </submittedName>
</protein>
<feature type="transmembrane region" description="Helical" evidence="1">
    <location>
        <begin position="370"/>
        <end position="386"/>
    </location>
</feature>
<reference evidence="2" key="1">
    <citation type="submission" date="2017-04" db="EMBL/GenBank/DDBJ databases">
        <title>Genome deletions in a multicellular cyanobacterial endosymbiont for morphological adaptation in marine diatoms.</title>
        <authorList>
            <person name="Wang Y."/>
            <person name="Gao H."/>
            <person name="Li R."/>
            <person name="Xu X."/>
        </authorList>
    </citation>
    <scope>NUCLEOTIDE SEQUENCE</scope>
    <source>
        <strain evidence="2">FACHB 800</strain>
    </source>
</reference>